<name>E4TIW0_CALNY</name>
<dbReference type="Proteomes" id="UP000007039">
    <property type="component" value="Chromosome"/>
</dbReference>
<dbReference type="Gene3D" id="3.40.50.2000">
    <property type="entry name" value="Glycogen Phosphorylase B"/>
    <property type="match status" value="2"/>
</dbReference>
<dbReference type="GO" id="GO:0005829">
    <property type="term" value="C:cytosol"/>
    <property type="evidence" value="ECO:0007669"/>
    <property type="project" value="TreeGrafter"/>
</dbReference>
<sequence>MKVLITPLFGLGDTLMFTPALEILKMNRPDWTIDVFTFKRSNYEILIDNPYIDNLIFEPMLTWNKLKVIGYMLKSLRGKYDVVINFYPSNRKDYNIFAFLTGARYRLGHRYLYMNFKEWNFLKNLTIDESTQMHCVEQNIRLLELLGINNNMNEIPDMKVYLSDEEVEKGEIYLKQWDSIKIGLHTGTSRFKNHINRRWPKEYFLEIVNYFKEVKFLLFGTDEEKEENEYILKNNKNDNVILVENKTIREVAAIVKNLDLFISNDSGLMHLSAAVGTKTFGIFGPTNPIWVKPWGDRNTFFKLDLPCSPCFVYSPKPLNCKIDDRFKCLKELKPDIIIKKIKEVL</sequence>
<dbReference type="Pfam" id="PF01075">
    <property type="entry name" value="Glyco_transf_9"/>
    <property type="match status" value="1"/>
</dbReference>
<dbReference type="CDD" id="cd03789">
    <property type="entry name" value="GT9_LPS_heptosyltransferase"/>
    <property type="match status" value="1"/>
</dbReference>
<dbReference type="PANTHER" id="PTHR30160">
    <property type="entry name" value="TETRAACYLDISACCHARIDE 4'-KINASE-RELATED"/>
    <property type="match status" value="1"/>
</dbReference>
<evidence type="ECO:0000313" key="3">
    <source>
        <dbReference type="EMBL" id="ADR18065.1"/>
    </source>
</evidence>
<keyword evidence="1" id="KW-0328">Glycosyltransferase</keyword>
<dbReference type="GO" id="GO:0009244">
    <property type="term" value="P:lipopolysaccharide core region biosynthetic process"/>
    <property type="evidence" value="ECO:0007669"/>
    <property type="project" value="TreeGrafter"/>
</dbReference>
<protein>
    <submittedName>
        <fullName evidence="3">Glycosyl transferase family 9</fullName>
    </submittedName>
</protein>
<dbReference type="RefSeq" id="WP_013450282.1">
    <property type="nucleotide sequence ID" value="NC_014758.1"/>
</dbReference>
<keyword evidence="4" id="KW-1185">Reference proteome</keyword>
<dbReference type="OrthoDB" id="9797795at2"/>
<proteinExistence type="predicted"/>
<evidence type="ECO:0000256" key="1">
    <source>
        <dbReference type="ARBA" id="ARBA00022676"/>
    </source>
</evidence>
<dbReference type="CAZy" id="GT9">
    <property type="family name" value="Glycosyltransferase Family 9"/>
</dbReference>
<dbReference type="GO" id="GO:0008713">
    <property type="term" value="F:ADP-heptose-lipopolysaccharide heptosyltransferase activity"/>
    <property type="evidence" value="ECO:0007669"/>
    <property type="project" value="TreeGrafter"/>
</dbReference>
<organism evidence="3 4">
    <name type="scientific">Calditerrivibrio nitroreducens (strain DSM 19672 / NBRC 101217 / Yu37-1)</name>
    <dbReference type="NCBI Taxonomy" id="768670"/>
    <lineage>
        <taxon>Bacteria</taxon>
        <taxon>Pseudomonadati</taxon>
        <taxon>Deferribacterota</taxon>
        <taxon>Deferribacteres</taxon>
        <taxon>Deferribacterales</taxon>
        <taxon>Calditerrivibrionaceae</taxon>
    </lineage>
</organism>
<dbReference type="SUPFAM" id="SSF53756">
    <property type="entry name" value="UDP-Glycosyltransferase/glycogen phosphorylase"/>
    <property type="match status" value="1"/>
</dbReference>
<accession>E4TIW0</accession>
<dbReference type="HOGENOM" id="CLU_038371_3_1_0"/>
<dbReference type="AlphaFoldDB" id="E4TIW0"/>
<dbReference type="EMBL" id="CP002347">
    <property type="protein sequence ID" value="ADR18065.1"/>
    <property type="molecule type" value="Genomic_DNA"/>
</dbReference>
<dbReference type="InterPro" id="IPR051199">
    <property type="entry name" value="LPS_LOS_Heptosyltrfase"/>
</dbReference>
<keyword evidence="2 3" id="KW-0808">Transferase</keyword>
<evidence type="ECO:0000256" key="2">
    <source>
        <dbReference type="ARBA" id="ARBA00022679"/>
    </source>
</evidence>
<dbReference type="InterPro" id="IPR002201">
    <property type="entry name" value="Glyco_trans_9"/>
</dbReference>
<reference evidence="3 4" key="2">
    <citation type="journal article" date="2011" name="Stand. Genomic Sci.">
        <title>Complete genome sequence of Calditerrivibrio nitroreducens type strain (Yu37-1).</title>
        <authorList>
            <person name="Pitluck S."/>
            <person name="Sikorski J."/>
            <person name="Zeytun A."/>
            <person name="Lapidus A."/>
            <person name="Nolan M."/>
            <person name="Lucas S."/>
            <person name="Hammon N."/>
            <person name="Deshpande S."/>
            <person name="Cheng J.F."/>
            <person name="Tapia R."/>
            <person name="Han C."/>
            <person name="Goodwin L."/>
            <person name="Liolios K."/>
            <person name="Pagani I."/>
            <person name="Ivanova N."/>
            <person name="Mavromatis K."/>
            <person name="Pati A."/>
            <person name="Chen A."/>
            <person name="Palaniappan K."/>
            <person name="Hauser L."/>
            <person name="Chang Y.J."/>
            <person name="Jeffries C.D."/>
            <person name="Detter J.C."/>
            <person name="Brambilla E."/>
            <person name="Djao O.D."/>
            <person name="Rohde M."/>
            <person name="Spring S."/>
            <person name="Goker M."/>
            <person name="Woyke T."/>
            <person name="Bristow J."/>
            <person name="Eisen J.A."/>
            <person name="Markowitz V."/>
            <person name="Hugenholtz P."/>
            <person name="Kyrpides N.C."/>
            <person name="Klenk H.P."/>
            <person name="Land M."/>
        </authorList>
    </citation>
    <scope>NUCLEOTIDE SEQUENCE [LARGE SCALE GENOMIC DNA]</scope>
    <source>
        <strain evidence="4">DSM 19672 / NBRC 101217 / Yu37-1</strain>
    </source>
</reference>
<reference key="1">
    <citation type="submission" date="2010-11" db="EMBL/GenBank/DDBJ databases">
        <title>The complete genome of chromosome of Calditerrivibrio nitroreducens DSM 19672.</title>
        <authorList>
            <consortium name="US DOE Joint Genome Institute (JGI-PGF)"/>
            <person name="Lucas S."/>
            <person name="Copeland A."/>
            <person name="Lapidus A."/>
            <person name="Bruce D."/>
            <person name="Goodwin L."/>
            <person name="Pitluck S."/>
            <person name="Kyrpides N."/>
            <person name="Mavromatis K."/>
            <person name="Ivanova N."/>
            <person name="Mikhailova N."/>
            <person name="Zeytun A."/>
            <person name="Brettin T."/>
            <person name="Detter J.C."/>
            <person name="Tapia R."/>
            <person name="Han C."/>
            <person name="Land M."/>
            <person name="Hauser L."/>
            <person name="Markowitz V."/>
            <person name="Cheng J.-F."/>
            <person name="Hugenholtz P."/>
            <person name="Woyke T."/>
            <person name="Wu D."/>
            <person name="Spring S."/>
            <person name="Schroeder M."/>
            <person name="Brambilla E."/>
            <person name="Klenk H.-P."/>
            <person name="Eisen J.A."/>
        </authorList>
    </citation>
    <scope>NUCLEOTIDE SEQUENCE [LARGE SCALE GENOMIC DNA]</scope>
    <source>
        <strain>DSM 19672</strain>
    </source>
</reference>
<dbReference type="PANTHER" id="PTHR30160:SF1">
    <property type="entry name" value="LIPOPOLYSACCHARIDE 1,2-N-ACETYLGLUCOSAMINETRANSFERASE-RELATED"/>
    <property type="match status" value="1"/>
</dbReference>
<dbReference type="KEGG" id="cni:Calni_0152"/>
<dbReference type="eggNOG" id="COG0859">
    <property type="taxonomic scope" value="Bacteria"/>
</dbReference>
<dbReference type="STRING" id="768670.Calni_0152"/>
<evidence type="ECO:0000313" key="4">
    <source>
        <dbReference type="Proteomes" id="UP000007039"/>
    </source>
</evidence>
<gene>
    <name evidence="3" type="ordered locus">Calni_0152</name>
</gene>